<accession>A0A0K0FCL5</accession>
<sequence>MGSSMTTKQTILLTQIWNTIKKQKIKQIFFPKIIDDFSEMFDLFPTSFNSKTRMCIPFLNSNYHLKYGLWKDINFQVAYGMIIIFVDSIIINLQNPSFKNRDFTSMCLLFGRNMYTLFRSQTVDIKKLWLYIKNSNDIFERKSQKETVKLFLWEYFIDRITTVVMKFYNRISAADITSAPLYTIYESGYAFNCFPLEMQQKFINIINDEKKQCKKTTLLKFFSKFEINTATCEEPN</sequence>
<protein>
    <submittedName>
        <fullName evidence="2">Uncharacterized protein</fullName>
    </submittedName>
</protein>
<evidence type="ECO:0000313" key="1">
    <source>
        <dbReference type="Proteomes" id="UP000035680"/>
    </source>
</evidence>
<proteinExistence type="predicted"/>
<keyword evidence="1" id="KW-1185">Reference proteome</keyword>
<dbReference type="Proteomes" id="UP000035680">
    <property type="component" value="Unassembled WGS sequence"/>
</dbReference>
<dbReference type="AlphaFoldDB" id="A0A0K0FCL5"/>
<reference evidence="2" key="2">
    <citation type="submission" date="2015-08" db="UniProtKB">
        <authorList>
            <consortium name="WormBaseParasite"/>
        </authorList>
    </citation>
    <scope>IDENTIFICATION</scope>
</reference>
<dbReference type="WBParaSite" id="SVE_0658000.1">
    <property type="protein sequence ID" value="SVE_0658000.1"/>
    <property type="gene ID" value="SVE_0658000"/>
</dbReference>
<evidence type="ECO:0000313" key="2">
    <source>
        <dbReference type="WBParaSite" id="SVE_0658000.1"/>
    </source>
</evidence>
<reference evidence="1" key="1">
    <citation type="submission" date="2014-07" db="EMBL/GenBank/DDBJ databases">
        <authorList>
            <person name="Martin A.A"/>
            <person name="De Silva N."/>
        </authorList>
    </citation>
    <scope>NUCLEOTIDE SEQUENCE</scope>
</reference>
<name>A0A0K0FCL5_STRVS</name>
<organism evidence="1 2">
    <name type="scientific">Strongyloides venezuelensis</name>
    <name type="common">Threadworm</name>
    <dbReference type="NCBI Taxonomy" id="75913"/>
    <lineage>
        <taxon>Eukaryota</taxon>
        <taxon>Metazoa</taxon>
        <taxon>Ecdysozoa</taxon>
        <taxon>Nematoda</taxon>
        <taxon>Chromadorea</taxon>
        <taxon>Rhabditida</taxon>
        <taxon>Tylenchina</taxon>
        <taxon>Panagrolaimomorpha</taxon>
        <taxon>Strongyloidoidea</taxon>
        <taxon>Strongyloididae</taxon>
        <taxon>Strongyloides</taxon>
    </lineage>
</organism>